<protein>
    <submittedName>
        <fullName evidence="2">Penicillin-binding protein</fullName>
    </submittedName>
</protein>
<gene>
    <name evidence="2" type="ORF">MetexDRAFT_5943</name>
</gene>
<feature type="non-terminal residue" evidence="2">
    <location>
        <position position="53"/>
    </location>
</feature>
<comment type="caution">
    <text evidence="2">The sequence shown here is derived from an EMBL/GenBank/DDBJ whole genome shotgun (WGS) entry which is preliminary data.</text>
</comment>
<evidence type="ECO:0000313" key="2">
    <source>
        <dbReference type="EMBL" id="EHP84403.1"/>
    </source>
</evidence>
<feature type="region of interest" description="Disordered" evidence="1">
    <location>
        <begin position="1"/>
        <end position="53"/>
    </location>
</feature>
<sequence length="53" mass="5706">MAQSRGRKPRSEPTFDIPEGSEPGRLDVRLSRNDRSAGGQRASAGRPASAHTM</sequence>
<dbReference type="AlphaFoldDB" id="H1KTI0"/>
<organism evidence="2 3">
    <name type="scientific">Methylorubrum extorquens DSM 13060</name>
    <dbReference type="NCBI Taxonomy" id="882800"/>
    <lineage>
        <taxon>Bacteria</taxon>
        <taxon>Pseudomonadati</taxon>
        <taxon>Pseudomonadota</taxon>
        <taxon>Alphaproteobacteria</taxon>
        <taxon>Hyphomicrobiales</taxon>
        <taxon>Methylobacteriaceae</taxon>
        <taxon>Methylorubrum</taxon>
    </lineage>
</organism>
<name>H1KTI0_METEX</name>
<feature type="compositionally biased region" description="Basic and acidic residues" evidence="1">
    <location>
        <begin position="22"/>
        <end position="35"/>
    </location>
</feature>
<reference evidence="2 3" key="1">
    <citation type="submission" date="2011-09" db="EMBL/GenBank/DDBJ databases">
        <title>The draft genome of Methylobacterium extorquens DSM 13060.</title>
        <authorList>
            <consortium name="US DOE Joint Genome Institute (JGI-PGF)"/>
            <person name="Lucas S."/>
            <person name="Han J."/>
            <person name="Lapidus A."/>
            <person name="Cheng J.-F."/>
            <person name="Goodwin L."/>
            <person name="Pitluck S."/>
            <person name="Peters L."/>
            <person name="Land M.L."/>
            <person name="Hauser L."/>
            <person name="Koskimaki J."/>
            <person name="Halonen O."/>
            <person name="Pirttila A."/>
            <person name="Frank C."/>
            <person name="Woyke T.J."/>
        </authorList>
    </citation>
    <scope>NUCLEOTIDE SEQUENCE [LARGE SCALE GENOMIC DNA]</scope>
    <source>
        <strain evidence="2 3">DSM 13060</strain>
    </source>
</reference>
<proteinExistence type="predicted"/>
<dbReference type="EMBL" id="AGJK01000329">
    <property type="protein sequence ID" value="EHP84403.1"/>
    <property type="molecule type" value="Genomic_DNA"/>
</dbReference>
<evidence type="ECO:0000313" key="3">
    <source>
        <dbReference type="Proteomes" id="UP000004382"/>
    </source>
</evidence>
<dbReference type="Proteomes" id="UP000004382">
    <property type="component" value="Unassembled WGS sequence"/>
</dbReference>
<accession>H1KTI0</accession>
<evidence type="ECO:0000256" key="1">
    <source>
        <dbReference type="SAM" id="MobiDB-lite"/>
    </source>
</evidence>